<gene>
    <name evidence="2" type="primary">tiprl</name>
    <name evidence="2" type="ORF">LOC62_07G009313</name>
</gene>
<reference evidence="2" key="1">
    <citation type="submission" date="2023-10" db="EMBL/GenBank/DDBJ databases">
        <authorList>
            <person name="Noh H."/>
        </authorList>
    </citation>
    <scope>NUCLEOTIDE SEQUENCE</scope>
    <source>
        <strain evidence="2">DUCC4014</strain>
    </source>
</reference>
<dbReference type="InterPro" id="IPR051330">
    <property type="entry name" value="Phosphatase_reg/MetRdx"/>
</dbReference>
<comment type="similarity">
    <text evidence="1">Belongs to the TIP41 family.</text>
</comment>
<dbReference type="PANTHER" id="PTHR21021">
    <property type="entry name" value="GAF/PUTATIVE CYTOSKELETAL PROTEIN"/>
    <property type="match status" value="1"/>
</dbReference>
<keyword evidence="3" id="KW-1185">Reference proteome</keyword>
<evidence type="ECO:0000313" key="3">
    <source>
        <dbReference type="Proteomes" id="UP000827549"/>
    </source>
</evidence>
<protein>
    <submittedName>
        <fullName evidence="2">TIP41-like protein</fullName>
    </submittedName>
</protein>
<evidence type="ECO:0000256" key="1">
    <source>
        <dbReference type="ARBA" id="ARBA00006658"/>
    </source>
</evidence>
<dbReference type="InterPro" id="IPR007303">
    <property type="entry name" value="TIP41-like"/>
</dbReference>
<dbReference type="GO" id="GO:0005829">
    <property type="term" value="C:cytosol"/>
    <property type="evidence" value="ECO:0007669"/>
    <property type="project" value="TreeGrafter"/>
</dbReference>
<dbReference type="GO" id="GO:0031929">
    <property type="term" value="P:TOR signaling"/>
    <property type="evidence" value="ECO:0007669"/>
    <property type="project" value="TreeGrafter"/>
</dbReference>
<evidence type="ECO:0000313" key="2">
    <source>
        <dbReference type="EMBL" id="WOO85827.1"/>
    </source>
</evidence>
<dbReference type="PANTHER" id="PTHR21021:SF16">
    <property type="entry name" value="TIP41-LIKE PROTEIN"/>
    <property type="match status" value="1"/>
</dbReference>
<dbReference type="Pfam" id="PF04176">
    <property type="entry name" value="TIP41"/>
    <property type="match status" value="2"/>
</dbReference>
<name>A0AAF1BM35_9TREE</name>
<dbReference type="EMBL" id="CP086720">
    <property type="protein sequence ID" value="WOO85827.1"/>
    <property type="molecule type" value="Genomic_DNA"/>
</dbReference>
<dbReference type="AlphaFoldDB" id="A0AAF1BM35"/>
<proteinExistence type="inferred from homology"/>
<accession>A0AAF1BM35</accession>
<organism evidence="2 3">
    <name type="scientific">Vanrija pseudolonga</name>
    <dbReference type="NCBI Taxonomy" id="143232"/>
    <lineage>
        <taxon>Eukaryota</taxon>
        <taxon>Fungi</taxon>
        <taxon>Dikarya</taxon>
        <taxon>Basidiomycota</taxon>
        <taxon>Agaricomycotina</taxon>
        <taxon>Tremellomycetes</taxon>
        <taxon>Trichosporonales</taxon>
        <taxon>Trichosporonaceae</taxon>
        <taxon>Vanrija</taxon>
    </lineage>
</organism>
<dbReference type="GeneID" id="87812476"/>
<dbReference type="Proteomes" id="UP000827549">
    <property type="component" value="Chromosome 7"/>
</dbReference>
<sequence>MSTTQAPAALPTKAAAAPPYTLREERSGTRLRIGEWEIASCKRPILNGREIEAAETTLAGLPLPEMTFGNNALTLSHASGATLHFDALASLQAVAVGEGWEERVGGAVLVSMADKWSGHREAASASTALSDVPLSTKPVRPHDWTFSTCYPGHTSGPSVGACRGTESSCVPQTFADSETHDIPMQLLARQDPVLDRILFYDDVVLFEDELHDNGESTSHVRIVSAKVAAATLLALTRSPLQRVMPHSFFILARVFVRVDHVLFRIFDVRVYHAFGSREVIRQTSGLEADYEDVKRYLEKPDDLSPLTDANFVYQALGKLAARAGRPTSPPKITGKPWPGVGGKVEVLLLPEGGAESSEAARAELEKLNLGWK</sequence>
<dbReference type="RefSeq" id="XP_062631853.1">
    <property type="nucleotide sequence ID" value="XM_062775869.1"/>
</dbReference>